<dbReference type="EMBL" id="JANSHE010005306">
    <property type="protein sequence ID" value="KAJ2971669.1"/>
    <property type="molecule type" value="Genomic_DNA"/>
</dbReference>
<comment type="caution">
    <text evidence="1">The sequence shown here is derived from an EMBL/GenBank/DDBJ whole genome shotgun (WGS) entry which is preliminary data.</text>
</comment>
<gene>
    <name evidence="1" type="ORF">NUW54_g12452</name>
</gene>
<evidence type="ECO:0000313" key="1">
    <source>
        <dbReference type="EMBL" id="KAJ2971669.1"/>
    </source>
</evidence>
<accession>A0ACC1MXY2</accession>
<keyword evidence="2" id="KW-1185">Reference proteome</keyword>
<sequence>MTFVGGGRSCVGFSFSQLEMRVVLASLLMNFTFELSEKPIHWNISAITFPSTGKDSLKPEMWLKVGRYNAE</sequence>
<protein>
    <submittedName>
        <fullName evidence="1">Uncharacterized protein</fullName>
    </submittedName>
</protein>
<proteinExistence type="predicted"/>
<name>A0ACC1MXY2_9APHY</name>
<organism evidence="1 2">
    <name type="scientific">Trametes sanguinea</name>
    <dbReference type="NCBI Taxonomy" id="158606"/>
    <lineage>
        <taxon>Eukaryota</taxon>
        <taxon>Fungi</taxon>
        <taxon>Dikarya</taxon>
        <taxon>Basidiomycota</taxon>
        <taxon>Agaricomycotina</taxon>
        <taxon>Agaricomycetes</taxon>
        <taxon>Polyporales</taxon>
        <taxon>Polyporaceae</taxon>
        <taxon>Trametes</taxon>
    </lineage>
</organism>
<dbReference type="Proteomes" id="UP001144978">
    <property type="component" value="Unassembled WGS sequence"/>
</dbReference>
<evidence type="ECO:0000313" key="2">
    <source>
        <dbReference type="Proteomes" id="UP001144978"/>
    </source>
</evidence>
<reference evidence="1" key="1">
    <citation type="submission" date="2022-08" db="EMBL/GenBank/DDBJ databases">
        <title>Genome Sequence of Pycnoporus sanguineus.</title>
        <authorList>
            <person name="Buettner E."/>
        </authorList>
    </citation>
    <scope>NUCLEOTIDE SEQUENCE</scope>
    <source>
        <strain evidence="1">CG-C14</strain>
    </source>
</reference>